<dbReference type="SUPFAM" id="SSF53300">
    <property type="entry name" value="vWA-like"/>
    <property type="match status" value="1"/>
</dbReference>
<dbReference type="SMART" id="SM00028">
    <property type="entry name" value="TPR"/>
    <property type="match status" value="1"/>
</dbReference>
<dbReference type="InterPro" id="IPR002035">
    <property type="entry name" value="VWF_A"/>
</dbReference>
<evidence type="ECO:0000313" key="6">
    <source>
        <dbReference type="EMBL" id="SEK42200.1"/>
    </source>
</evidence>
<sequence length="608" mass="65763">MWPHFERPYLLLLLIPVALIGWYQWRHAKRLGQWQSLLPVALHPWLLSGRDVRPSRLPKALLAIAWLLAVLALSGPSWEKLEQPSYRSSDALVIVLDASQFMLASDVQPNRLAHAKRKIMDLLESRDDALTGIVVYAGSSHTLVPLSNDLGTARNLLDAVKPDIMPLAGQRADLGVARAVKLLEQGGRPQGRILLLTSAISADAEQALSEQTDSYAGRLSILGFGTAEGAPIPLSDGSLLKDQQGRIVLPRTDSAQLAQQATAIDAGFSMATLDNRDIDALGLNQRQLGYQRSQEQRLNRWHDQGYWLLLPLVLLAASAARRGWLMALLLCFTLPLPQQANAFGWDDLWLRPDQQGERLLNQQQAAAAASTFADLAWRAEALYQAGDYQAAAKLWARQDGANADYNRGNALAKAGELSAALAAYDEALDLDPGLSQAADNRALVEALLKQQEQQQKEQNGQNDAQGEQQQAGQNADDSQQGQSANPQGQPQPEAGNQSPSSGNSGTPSEQQGAGASTGGEANTANDSPAPAESSSATESTDNKATTAPESSSSEAADPSADIGLAGIEALPDFEREAALELWLKQIPDEPSELLRRKFWYQQQQESQP</sequence>
<evidence type="ECO:0000259" key="5">
    <source>
        <dbReference type="SMART" id="SM00327"/>
    </source>
</evidence>
<dbReference type="SMART" id="SM00327">
    <property type="entry name" value="VWA"/>
    <property type="match status" value="1"/>
</dbReference>
<keyword evidence="1" id="KW-0677">Repeat</keyword>
<dbReference type="AlphaFoldDB" id="A0A1H7GZV3"/>
<dbReference type="Pfam" id="PF07719">
    <property type="entry name" value="TPR_2"/>
    <property type="match status" value="1"/>
</dbReference>
<feature type="region of interest" description="Disordered" evidence="4">
    <location>
        <begin position="451"/>
        <end position="563"/>
    </location>
</feature>
<dbReference type="InterPro" id="IPR019734">
    <property type="entry name" value="TPR_rpt"/>
</dbReference>
<protein>
    <submittedName>
        <fullName evidence="6">Ca-activated chloride channel family protein</fullName>
    </submittedName>
</protein>
<feature type="domain" description="VWFA" evidence="5">
    <location>
        <begin position="88"/>
        <end position="261"/>
    </location>
</feature>
<proteinExistence type="predicted"/>
<dbReference type="Gene3D" id="3.40.50.410">
    <property type="entry name" value="von Willebrand factor, type A domain"/>
    <property type="match status" value="1"/>
</dbReference>
<feature type="compositionally biased region" description="Polar residues" evidence="4">
    <location>
        <begin position="478"/>
        <end position="523"/>
    </location>
</feature>
<dbReference type="PANTHER" id="PTHR22550">
    <property type="entry name" value="SPORE GERMINATION PROTEIN"/>
    <property type="match status" value="1"/>
</dbReference>
<evidence type="ECO:0000256" key="4">
    <source>
        <dbReference type="SAM" id="MobiDB-lite"/>
    </source>
</evidence>
<feature type="repeat" description="TPR" evidence="3">
    <location>
        <begin position="401"/>
        <end position="434"/>
    </location>
</feature>
<accession>A0A1H7GZV3</accession>
<dbReference type="Gene3D" id="1.25.40.10">
    <property type="entry name" value="Tetratricopeptide repeat domain"/>
    <property type="match status" value="1"/>
</dbReference>
<evidence type="ECO:0000313" key="7">
    <source>
        <dbReference type="Proteomes" id="UP000185766"/>
    </source>
</evidence>
<dbReference type="EMBL" id="FOAS01000002">
    <property type="protein sequence ID" value="SEK42200.1"/>
    <property type="molecule type" value="Genomic_DNA"/>
</dbReference>
<dbReference type="PANTHER" id="PTHR22550:SF14">
    <property type="entry name" value="VWFA DOMAIN-CONTAINING PROTEIN"/>
    <property type="match status" value="1"/>
</dbReference>
<evidence type="ECO:0000256" key="2">
    <source>
        <dbReference type="ARBA" id="ARBA00022803"/>
    </source>
</evidence>
<dbReference type="STRING" id="1429083.GCA_001885685_01875"/>
<dbReference type="InterPro" id="IPR036465">
    <property type="entry name" value="vWFA_dom_sf"/>
</dbReference>
<feature type="compositionally biased region" description="Low complexity" evidence="4">
    <location>
        <begin position="524"/>
        <end position="561"/>
    </location>
</feature>
<evidence type="ECO:0000256" key="1">
    <source>
        <dbReference type="ARBA" id="ARBA00022737"/>
    </source>
</evidence>
<dbReference type="PROSITE" id="PS50293">
    <property type="entry name" value="TPR_REGION"/>
    <property type="match status" value="1"/>
</dbReference>
<dbReference type="PROSITE" id="PS50005">
    <property type="entry name" value="TPR"/>
    <property type="match status" value="1"/>
</dbReference>
<organism evidence="6 7">
    <name type="scientific">Atopomonas hussainii</name>
    <dbReference type="NCBI Taxonomy" id="1429083"/>
    <lineage>
        <taxon>Bacteria</taxon>
        <taxon>Pseudomonadati</taxon>
        <taxon>Pseudomonadota</taxon>
        <taxon>Gammaproteobacteria</taxon>
        <taxon>Pseudomonadales</taxon>
        <taxon>Pseudomonadaceae</taxon>
        <taxon>Atopomonas</taxon>
    </lineage>
</organism>
<keyword evidence="2 3" id="KW-0802">TPR repeat</keyword>
<dbReference type="InterPro" id="IPR013105">
    <property type="entry name" value="TPR_2"/>
</dbReference>
<dbReference type="InterPro" id="IPR011990">
    <property type="entry name" value="TPR-like_helical_dom_sf"/>
</dbReference>
<keyword evidence="7" id="KW-1185">Reference proteome</keyword>
<reference evidence="6 7" key="1">
    <citation type="submission" date="2016-10" db="EMBL/GenBank/DDBJ databases">
        <authorList>
            <person name="de Groot N.N."/>
        </authorList>
    </citation>
    <scope>NUCLEOTIDE SEQUENCE [LARGE SCALE GENOMIC DNA]</scope>
    <source>
        <strain evidence="6 7">JCM 19513</strain>
    </source>
</reference>
<dbReference type="InterPro" id="IPR050768">
    <property type="entry name" value="UPF0353/GerABKA_families"/>
</dbReference>
<evidence type="ECO:0000256" key="3">
    <source>
        <dbReference type="PROSITE-ProRule" id="PRU00339"/>
    </source>
</evidence>
<name>A0A1H7GZV3_9GAMM</name>
<feature type="compositionally biased region" description="Low complexity" evidence="4">
    <location>
        <begin position="451"/>
        <end position="477"/>
    </location>
</feature>
<dbReference type="Pfam" id="PF13519">
    <property type="entry name" value="VWA_2"/>
    <property type="match status" value="1"/>
</dbReference>
<gene>
    <name evidence="6" type="ORF">SAMN05216214_102206</name>
</gene>
<dbReference type="Proteomes" id="UP000185766">
    <property type="component" value="Unassembled WGS sequence"/>
</dbReference>
<dbReference type="SUPFAM" id="SSF48452">
    <property type="entry name" value="TPR-like"/>
    <property type="match status" value="1"/>
</dbReference>